<dbReference type="STRING" id="139420.A0A371D530"/>
<evidence type="ECO:0000313" key="1">
    <source>
        <dbReference type="EMBL" id="RDX47650.1"/>
    </source>
</evidence>
<keyword evidence="2" id="KW-1185">Reference proteome</keyword>
<dbReference type="OrthoDB" id="2797467at2759"/>
<dbReference type="Proteomes" id="UP000256964">
    <property type="component" value="Unassembled WGS sequence"/>
</dbReference>
<feature type="non-terminal residue" evidence="1">
    <location>
        <position position="112"/>
    </location>
</feature>
<gene>
    <name evidence="1" type="ORF">OH76DRAFT_1318596</name>
</gene>
<dbReference type="EMBL" id="KZ857417">
    <property type="protein sequence ID" value="RDX47650.1"/>
    <property type="molecule type" value="Genomic_DNA"/>
</dbReference>
<organism evidence="1 2">
    <name type="scientific">Lentinus brumalis</name>
    <dbReference type="NCBI Taxonomy" id="2498619"/>
    <lineage>
        <taxon>Eukaryota</taxon>
        <taxon>Fungi</taxon>
        <taxon>Dikarya</taxon>
        <taxon>Basidiomycota</taxon>
        <taxon>Agaricomycotina</taxon>
        <taxon>Agaricomycetes</taxon>
        <taxon>Polyporales</taxon>
        <taxon>Polyporaceae</taxon>
        <taxon>Lentinus</taxon>
    </lineage>
</organism>
<proteinExistence type="predicted"/>
<protein>
    <submittedName>
        <fullName evidence="1">Uncharacterized protein</fullName>
    </submittedName>
</protein>
<accession>A0A371D530</accession>
<reference evidence="1 2" key="1">
    <citation type="journal article" date="2018" name="Biotechnol. Biofuels">
        <title>Integrative visual omics of the white-rot fungus Polyporus brumalis exposes the biotechnological potential of its oxidative enzymes for delignifying raw plant biomass.</title>
        <authorList>
            <person name="Miyauchi S."/>
            <person name="Rancon A."/>
            <person name="Drula E."/>
            <person name="Hage H."/>
            <person name="Chaduli D."/>
            <person name="Favel A."/>
            <person name="Grisel S."/>
            <person name="Henrissat B."/>
            <person name="Herpoel-Gimbert I."/>
            <person name="Ruiz-Duenas F.J."/>
            <person name="Chevret D."/>
            <person name="Hainaut M."/>
            <person name="Lin J."/>
            <person name="Wang M."/>
            <person name="Pangilinan J."/>
            <person name="Lipzen A."/>
            <person name="Lesage-Meessen L."/>
            <person name="Navarro D."/>
            <person name="Riley R."/>
            <person name="Grigoriev I.V."/>
            <person name="Zhou S."/>
            <person name="Raouche S."/>
            <person name="Rosso M.N."/>
        </authorList>
    </citation>
    <scope>NUCLEOTIDE SEQUENCE [LARGE SCALE GENOMIC DNA]</scope>
    <source>
        <strain evidence="1 2">BRFM 1820</strain>
    </source>
</reference>
<dbReference type="AlphaFoldDB" id="A0A371D530"/>
<evidence type="ECO:0000313" key="2">
    <source>
        <dbReference type="Proteomes" id="UP000256964"/>
    </source>
</evidence>
<name>A0A371D530_9APHY</name>
<sequence>MNTINDSTGFSRFQLQLGRNPRLIPPLLDTDVSSTTELFPDEGQLAAELIRRIDTDVLEAQDNLLQAKLAQASSANRARGPDPEYKVGDLILLATHHRRRAYMQRGDNRVAK</sequence>